<dbReference type="eggNOG" id="COG0790">
    <property type="taxonomic scope" value="Bacteria"/>
</dbReference>
<organism evidence="2 3">
    <name type="scientific">Actinokineospora spheciospongiae</name>
    <dbReference type="NCBI Taxonomy" id="909613"/>
    <lineage>
        <taxon>Bacteria</taxon>
        <taxon>Bacillati</taxon>
        <taxon>Actinomycetota</taxon>
        <taxon>Actinomycetes</taxon>
        <taxon>Pseudonocardiales</taxon>
        <taxon>Pseudonocardiaceae</taxon>
        <taxon>Actinokineospora</taxon>
    </lineage>
</organism>
<dbReference type="Gene3D" id="1.25.40.10">
    <property type="entry name" value="Tetratricopeptide repeat domain"/>
    <property type="match status" value="2"/>
</dbReference>
<evidence type="ECO:0008006" key="4">
    <source>
        <dbReference type="Google" id="ProtNLM"/>
    </source>
</evidence>
<evidence type="ECO:0000313" key="3">
    <source>
        <dbReference type="Proteomes" id="UP000019277"/>
    </source>
</evidence>
<gene>
    <name evidence="2" type="ORF">UO65_0376</name>
</gene>
<sequence>MRDLGPEQLGAHPAAPAPGAAAGPPPYVPRDVDPELDALLVDGGLVVVEGDSASGKTRTAAEAARRTLPDRTLVQPRDAADLRAWATTDPAPTDTVVWLDDLERFLVPGGLDQDLLTRLVPAGRTDVLLLATLRSRARLTLTAAGSQAEAELARRAADVLGPATTVTLRRAFSAAELDRAETLRTDPRIADALDRSEDDALPERLCAGRSTAARWHRGFDSDDVTALTGAAIVAAAVDVKRAGCTTPVSRKVLAELYGHYLDNAPIGPAAFDAGLAWATQPVRGTGGCLLTRPDDTFEAFDYLVDGAEAPVPESVWEVLLRHLAPTDLPLVGLAAHRAKQEDIGRRILVRWADSSADPAVWSLVGAMLFRGGTDVSPPRRASEAIPWLVRAVEAGNADAAGHLVQLYRETGDVDSMELWARRGAHAGNAETMVALGRRLIERGERGEADRWLRKVIEGNRLEVELLPLTDGLPLEVPAGSARPGVVAGDFLEFSCPRSDAMILLGMLLNRPGRHDEAEHWLRRAANTGLMDALLVYGHFANDRKGRVALGEWCELAHRLGRSDAVEELGVRLRKTDTFSAQLLFLSAADAGRLRAVGYLGQMSEQRGAFDEAEAYYLEAEGEYPEVSRFLARVRAARAQNPWPPIRFRLPQ</sequence>
<dbReference type="SUPFAM" id="SSF81901">
    <property type="entry name" value="HCP-like"/>
    <property type="match status" value="1"/>
</dbReference>
<keyword evidence="3" id="KW-1185">Reference proteome</keyword>
<dbReference type="PATRIC" id="fig|909613.9.peg.389"/>
<dbReference type="EMBL" id="AYXG01000016">
    <property type="protein sequence ID" value="EWC64253.1"/>
    <property type="molecule type" value="Genomic_DNA"/>
</dbReference>
<evidence type="ECO:0000256" key="1">
    <source>
        <dbReference type="SAM" id="MobiDB-lite"/>
    </source>
</evidence>
<dbReference type="Pfam" id="PF13374">
    <property type="entry name" value="TPR_10"/>
    <property type="match status" value="1"/>
</dbReference>
<feature type="region of interest" description="Disordered" evidence="1">
    <location>
        <begin position="1"/>
        <end position="33"/>
    </location>
</feature>
<dbReference type="STRING" id="909613.UO65_0376"/>
<name>W7IV55_9PSEU</name>
<evidence type="ECO:0000313" key="2">
    <source>
        <dbReference type="EMBL" id="EWC64253.1"/>
    </source>
</evidence>
<accession>W7IV55</accession>
<dbReference type="Proteomes" id="UP000019277">
    <property type="component" value="Unassembled WGS sequence"/>
</dbReference>
<reference evidence="2 3" key="1">
    <citation type="journal article" date="2014" name="Genome Announc.">
        <title>Draft Genome Sequence of the Antitrypanosomally Active Sponge-Associated Bacterium Actinokineospora sp. Strain EG49.</title>
        <authorList>
            <person name="Harjes J."/>
            <person name="Ryu T."/>
            <person name="Abdelmohsen U.R."/>
            <person name="Moitinho-Silva L."/>
            <person name="Horn H."/>
            <person name="Ravasi T."/>
            <person name="Hentschel U."/>
        </authorList>
    </citation>
    <scope>NUCLEOTIDE SEQUENCE [LARGE SCALE GENOMIC DNA]</scope>
    <source>
        <strain evidence="2 3">EG49</strain>
    </source>
</reference>
<protein>
    <recommendedName>
        <fullName evidence="4">Sel1 repeat family protein</fullName>
    </recommendedName>
</protein>
<proteinExistence type="predicted"/>
<feature type="compositionally biased region" description="Low complexity" evidence="1">
    <location>
        <begin position="10"/>
        <end position="22"/>
    </location>
</feature>
<dbReference type="InterPro" id="IPR011990">
    <property type="entry name" value="TPR-like_helical_dom_sf"/>
</dbReference>
<dbReference type="AlphaFoldDB" id="W7IV55"/>
<comment type="caution">
    <text evidence="2">The sequence shown here is derived from an EMBL/GenBank/DDBJ whole genome shotgun (WGS) entry which is preliminary data.</text>
</comment>